<evidence type="ECO:0000256" key="4">
    <source>
        <dbReference type="ARBA" id="ARBA00023002"/>
    </source>
</evidence>
<dbReference type="CDD" id="cd03013">
    <property type="entry name" value="PRX5_like"/>
    <property type="match status" value="1"/>
</dbReference>
<dbReference type="GO" id="GO:0005829">
    <property type="term" value="C:cytosol"/>
    <property type="evidence" value="ECO:0007669"/>
    <property type="project" value="TreeGrafter"/>
</dbReference>
<keyword evidence="5 7" id="KW-0676">Redox-active center</keyword>
<dbReference type="InterPro" id="IPR013740">
    <property type="entry name" value="Redoxin"/>
</dbReference>
<accession>W6MHV6</accession>
<dbReference type="GO" id="GO:0005777">
    <property type="term" value="C:peroxisome"/>
    <property type="evidence" value="ECO:0007669"/>
    <property type="project" value="TreeGrafter"/>
</dbReference>
<organism evidence="9 10">
    <name type="scientific">Kuraishia capsulata CBS 1993</name>
    <dbReference type="NCBI Taxonomy" id="1382522"/>
    <lineage>
        <taxon>Eukaryota</taxon>
        <taxon>Fungi</taxon>
        <taxon>Dikarya</taxon>
        <taxon>Ascomycota</taxon>
        <taxon>Saccharomycotina</taxon>
        <taxon>Pichiomycetes</taxon>
        <taxon>Pichiales</taxon>
        <taxon>Pichiaceae</taxon>
        <taxon>Kuraishia</taxon>
    </lineage>
</organism>
<dbReference type="InterPro" id="IPR036249">
    <property type="entry name" value="Thioredoxin-like_sf"/>
</dbReference>
<dbReference type="GO" id="GO:0042744">
    <property type="term" value="P:hydrogen peroxide catabolic process"/>
    <property type="evidence" value="ECO:0007669"/>
    <property type="project" value="TreeGrafter"/>
</dbReference>
<evidence type="ECO:0000256" key="7">
    <source>
        <dbReference type="RuleBase" id="RU366011"/>
    </source>
</evidence>
<dbReference type="PANTHER" id="PTHR10430:SF39">
    <property type="entry name" value="PEROXISOMAL MEMBRANE ASSOCIATED PROTEIN 20"/>
    <property type="match status" value="1"/>
</dbReference>
<dbReference type="RefSeq" id="XP_022457628.1">
    <property type="nucleotide sequence ID" value="XM_022603781.1"/>
</dbReference>
<gene>
    <name evidence="9" type="ORF">KUCA_T00001586001</name>
</gene>
<evidence type="ECO:0000256" key="3">
    <source>
        <dbReference type="ARBA" id="ARBA00022862"/>
    </source>
</evidence>
<evidence type="ECO:0000259" key="8">
    <source>
        <dbReference type="Pfam" id="PF08534"/>
    </source>
</evidence>
<dbReference type="GO" id="GO:0045454">
    <property type="term" value="P:cell redox homeostasis"/>
    <property type="evidence" value="ECO:0007669"/>
    <property type="project" value="TreeGrafter"/>
</dbReference>
<keyword evidence="4 7" id="KW-0560">Oxidoreductase</keyword>
<evidence type="ECO:0000256" key="5">
    <source>
        <dbReference type="ARBA" id="ARBA00023284"/>
    </source>
</evidence>
<dbReference type="GeneID" id="34519016"/>
<name>W6MHV6_9ASCO</name>
<comment type="similarity">
    <text evidence="1 7">Belongs to the peroxiredoxin family. Prx5 subfamily.</text>
</comment>
<dbReference type="GO" id="GO:0008379">
    <property type="term" value="F:thioredoxin peroxidase activity"/>
    <property type="evidence" value="ECO:0007669"/>
    <property type="project" value="InterPro"/>
</dbReference>
<protein>
    <recommendedName>
        <fullName evidence="8">Redoxin domain-containing protein</fullName>
    </recommendedName>
</protein>
<dbReference type="HOGENOM" id="CLU_072440_3_0_1"/>
<dbReference type="PANTHER" id="PTHR10430">
    <property type="entry name" value="PEROXIREDOXIN"/>
    <property type="match status" value="1"/>
</dbReference>
<feature type="domain" description="Redoxin" evidence="8">
    <location>
        <begin position="27"/>
        <end position="175"/>
    </location>
</feature>
<dbReference type="Gene3D" id="3.40.30.10">
    <property type="entry name" value="Glutaredoxin"/>
    <property type="match status" value="1"/>
</dbReference>
<comment type="function">
    <text evidence="7">Thiol-specific peroxidase that catalyzes the reduction of hydrogen peroxide and organic hydroperoxides to water and alcohols, respectively. Plays a role in cell protection against oxidative stress by detoxifying peroxides.</text>
</comment>
<dbReference type="SUPFAM" id="SSF52833">
    <property type="entry name" value="Thioredoxin-like"/>
    <property type="match status" value="1"/>
</dbReference>
<keyword evidence="3 7" id="KW-0049">Antioxidant</keyword>
<reference evidence="9" key="1">
    <citation type="submission" date="2013-12" db="EMBL/GenBank/DDBJ databases">
        <authorList>
            <person name="Genoscope - CEA"/>
        </authorList>
    </citation>
    <scope>NUCLEOTIDE SEQUENCE</scope>
    <source>
        <strain evidence="9">CBS 1993</strain>
    </source>
</reference>
<dbReference type="AlphaFoldDB" id="W6MHV6"/>
<evidence type="ECO:0000313" key="9">
    <source>
        <dbReference type="EMBL" id="CDK25616.1"/>
    </source>
</evidence>
<keyword evidence="10" id="KW-1185">Reference proteome</keyword>
<dbReference type="Proteomes" id="UP000019384">
    <property type="component" value="Unassembled WGS sequence"/>
</dbReference>
<evidence type="ECO:0000256" key="2">
    <source>
        <dbReference type="ARBA" id="ARBA00022559"/>
    </source>
</evidence>
<sequence>MSIARNLFSKRMFSTSQLCRLDVIPSVPLFSGTPDNKFELAKELENTRAIVVGVPGAFSGGCTNTHIPGYLKTAPDFFAKGYHKIYFVSVNDVFVMNAWKTQLLNTINNVENYEFLADPTGEFSKTAGLLFDATALFGNFRSKRYALVLDHGKVIKEFVEPDNTSITISAAANVLHEAPGLE</sequence>
<evidence type="ECO:0000313" key="10">
    <source>
        <dbReference type="Proteomes" id="UP000019384"/>
    </source>
</evidence>
<feature type="active site" description="Cysteine sulfenic acid (-SOH) intermediate" evidence="6">
    <location>
        <position position="62"/>
    </location>
</feature>
<evidence type="ECO:0000256" key="1">
    <source>
        <dbReference type="ARBA" id="ARBA00010505"/>
    </source>
</evidence>
<dbReference type="Pfam" id="PF08534">
    <property type="entry name" value="Redoxin"/>
    <property type="match status" value="1"/>
</dbReference>
<dbReference type="GO" id="GO:0034599">
    <property type="term" value="P:cellular response to oxidative stress"/>
    <property type="evidence" value="ECO:0007669"/>
    <property type="project" value="InterPro"/>
</dbReference>
<dbReference type="EMBL" id="HG793126">
    <property type="protein sequence ID" value="CDK25616.1"/>
    <property type="molecule type" value="Genomic_DNA"/>
</dbReference>
<evidence type="ECO:0000256" key="6">
    <source>
        <dbReference type="PIRSR" id="PIRSR637944-1"/>
    </source>
</evidence>
<keyword evidence="2 7" id="KW-0575">Peroxidase</keyword>
<dbReference type="OrthoDB" id="1882547at2759"/>
<dbReference type="InterPro" id="IPR037944">
    <property type="entry name" value="PRX5-like"/>
</dbReference>
<proteinExistence type="inferred from homology"/>
<dbReference type="STRING" id="1382522.W6MHV6"/>
<reference evidence="9" key="2">
    <citation type="submission" date="2014-02" db="EMBL/GenBank/DDBJ databases">
        <title>Complete DNA sequence of /Kuraishia capsulata/ illustrates novel genomic features among budding yeasts (/Saccharomycotina/).</title>
        <authorList>
            <person name="Morales L."/>
            <person name="Noel B."/>
            <person name="Porcel B."/>
            <person name="Marcet-Houben M."/>
            <person name="Hullo M-F."/>
            <person name="Sacerdot C."/>
            <person name="Tekaia F."/>
            <person name="Leh-Louis V."/>
            <person name="Despons L."/>
            <person name="Khanna V."/>
            <person name="Aury J-M."/>
            <person name="Barbe V."/>
            <person name="Couloux A."/>
            <person name="Labadie K."/>
            <person name="Pelletier E."/>
            <person name="Souciet J-L."/>
            <person name="Boekhout T."/>
            <person name="Gabaldon T."/>
            <person name="Wincker P."/>
            <person name="Dujon B."/>
        </authorList>
    </citation>
    <scope>NUCLEOTIDE SEQUENCE</scope>
    <source>
        <strain evidence="9">CBS 1993</strain>
    </source>
</reference>
<dbReference type="GO" id="GO:0005739">
    <property type="term" value="C:mitochondrion"/>
    <property type="evidence" value="ECO:0007669"/>
    <property type="project" value="TreeGrafter"/>
</dbReference>